<feature type="region of interest" description="Disordered" evidence="1">
    <location>
        <begin position="267"/>
        <end position="286"/>
    </location>
</feature>
<feature type="region of interest" description="Disordered" evidence="1">
    <location>
        <begin position="1133"/>
        <end position="1205"/>
    </location>
</feature>
<organism evidence="3 4">
    <name type="scientific">Adineta steineri</name>
    <dbReference type="NCBI Taxonomy" id="433720"/>
    <lineage>
        <taxon>Eukaryota</taxon>
        <taxon>Metazoa</taxon>
        <taxon>Spiralia</taxon>
        <taxon>Gnathifera</taxon>
        <taxon>Rotifera</taxon>
        <taxon>Eurotatoria</taxon>
        <taxon>Bdelloidea</taxon>
        <taxon>Adinetida</taxon>
        <taxon>Adinetidae</taxon>
        <taxon>Adineta</taxon>
    </lineage>
</organism>
<feature type="compositionally biased region" description="Low complexity" evidence="1">
    <location>
        <begin position="903"/>
        <end position="914"/>
    </location>
</feature>
<feature type="compositionally biased region" description="Pro residues" evidence="1">
    <location>
        <begin position="708"/>
        <end position="717"/>
    </location>
</feature>
<feature type="compositionally biased region" description="Acidic residues" evidence="1">
    <location>
        <begin position="877"/>
        <end position="894"/>
    </location>
</feature>
<sequence length="1657" mass="184940">MAQNPISTDDIDEETYLVNVSLDTSSDSDIIMVHEPLSSRVINDPSLNHTPISPTHQITNDTMTHTMLTNISQTYLSNIEANLPSLDKNLLITDSSSYISVNEPCSSASTSSYHTALASDTSMNGYKTPTPQLDDETLSSHSSISDLSHTETLEPHPEDLDIVAVSTREQKSAIILPVNVGMENLPLPPFSATISNTSSSSVSDSSPSTESRLLENTNWYDEGSIETCIHESTLPQVSSIELREIANEEILHEVDVNGIGDEFFLFSPHNTTDDEPSSSLSDDKHEQELIQIESPIQTSKNLYKMNEKNSNLNDDDDLRLSEEFQNLKDLNSFGFHNNSNNNNSSLMITDLDDLLTEDDDDDHLKDSPNYLSNSNYRRPIQEDILYEVEHENSYSDHSQNTSSIITADDKASIKADPNLDFLTSTKEPMENDIHHHSSFIETSLQDRQSKPNELTSSLKQTINDNSTLPIYILPPVDTTTKETSSSLHIDTYNNPFSDQWNSYERRYPDLTSPSYTPKIRHRHFSVGSYYDNKTTTVAIHPNHTFFILGSAPVSPLARSSTANHDSHYYVQHHSPISYETIAYNALRHINPFLDTDPYLSPYGYQRPSPSLNKDDSYQTVTSYSEQQTMPIIQTEPTSVVSTRVVTFPEGEEEGEKEKEEEIPNILPKMTSTSSPLASSSSSSSSSPPHQFAQVPPLVRPKTSRGRPRTPPPPPPPRTISLENDDSQNIYHEIDSTSTDDDQTTAPNDDLKFIRGTIERVFDFNGETASEISTNRDEISEDIKNDDDESISLSNGTKTVSKKANQYPAVEAVQRFYQNKTPSDSEKNKPNKQPIDIDVTPISHHSSTSNKLYARSHPRNARKKESSPSKSTDTEQVTSEEVDDTLNDIEDDDYQDDKMKRQATNNSSRTSNETSPVHSSDNQTKVKKTSQETQTLQRQKPIILTTQSPSGSQSTIQSYETACSNIPPLDIVTQMVIERTDGIDDGQIGEITGDMIIYYDDIEIVEHPSNLSSTESESTSTYSKPIKNAKPVRTIIETTVPPPIPARTLKPVHLLNNNNHHHHHHHQQSPSPLQNEPVTSSTTKINRIYELEKSTIRKKFDVNTVNNMLNRTEHNVGSNGTHRLPSARHFVGKINSDDTSSHNSSISSPKILTKPTPTSTMVKSQTLPLQPTTTNGHSRTNILHSPTKSPYSTLPVRSSSSVGTNNNRHQSVIADTNALVKQIQNSLSRNSLHDIHNNAPLSISTKDLRTFVSSTYSPSDENMIDDDGVIHVQHQKSSYHDEQAFKRQARLSKSFHNVSEYNSTDQYPKKENHFTSRTQPSKSVENNLNQVTQKPIRNTQMILNFPPIVASTSFAALPHSEDNARMLSMKWYTGQVSENSEICYNTSHMDNDDLLYGYITRHSNPESQLLLARLQASNDIRIHAALDDIRLRVAQFDASKSPDDLHIFIRYLESRLRDISNKNSGSLPATLNRNEGQKRITNGGTTNGYHTQKQQPDVGSIKSRTSSIVTGTSKETSPLQRQVGRQHLRSSGNIAAVGGETNGHPTSRPPPPPRRSSQTSINQENPAVFDDMLNTVLGLPKKGVRSQTPTNSSSFQNRDKSTPLTQTQMPTNNTSTGNKTGRDVGKRLFESGTYKDPRLIYDGSQKNEKEEEPLETSV</sequence>
<feature type="compositionally biased region" description="Polar residues" evidence="1">
    <location>
        <begin position="1067"/>
        <end position="1080"/>
    </location>
</feature>
<feature type="region of interest" description="Disordered" evidence="1">
    <location>
        <begin position="1462"/>
        <end position="1559"/>
    </location>
</feature>
<feature type="region of interest" description="Disordered" evidence="1">
    <location>
        <begin position="1055"/>
        <end position="1080"/>
    </location>
</feature>
<proteinExistence type="predicted"/>
<evidence type="ECO:0000313" key="2">
    <source>
        <dbReference type="EMBL" id="CAF1312106.1"/>
    </source>
</evidence>
<feature type="compositionally biased region" description="Polar residues" evidence="1">
    <location>
        <begin position="1154"/>
        <end position="1205"/>
    </location>
</feature>
<dbReference type="Proteomes" id="UP000663877">
    <property type="component" value="Unassembled WGS sequence"/>
</dbReference>
<evidence type="ECO:0000256" key="1">
    <source>
        <dbReference type="SAM" id="MobiDB-lite"/>
    </source>
</evidence>
<dbReference type="EMBL" id="CAJNOM010000696">
    <property type="protein sequence ID" value="CAF1544198.1"/>
    <property type="molecule type" value="Genomic_DNA"/>
</dbReference>
<evidence type="ECO:0000313" key="4">
    <source>
        <dbReference type="Proteomes" id="UP000663832"/>
    </source>
</evidence>
<dbReference type="Proteomes" id="UP000663832">
    <property type="component" value="Unassembled WGS sequence"/>
</dbReference>
<keyword evidence="4" id="KW-1185">Reference proteome</keyword>
<dbReference type="OrthoDB" id="10039800at2759"/>
<feature type="compositionally biased region" description="Basic and acidic residues" evidence="1">
    <location>
        <begin position="773"/>
        <end position="782"/>
    </location>
</feature>
<comment type="caution">
    <text evidence="3">The sequence shown here is derived from an EMBL/GenBank/DDBJ whole genome shotgun (WGS) entry which is preliminary data.</text>
</comment>
<feature type="compositionally biased region" description="Polar residues" evidence="1">
    <location>
        <begin position="1584"/>
        <end position="1618"/>
    </location>
</feature>
<feature type="compositionally biased region" description="Polar residues" evidence="1">
    <location>
        <begin position="790"/>
        <end position="803"/>
    </location>
</feature>
<feature type="compositionally biased region" description="Polar residues" evidence="1">
    <location>
        <begin position="867"/>
        <end position="876"/>
    </location>
</feature>
<feature type="region of interest" description="Disordered" evidence="1">
    <location>
        <begin position="1579"/>
        <end position="1657"/>
    </location>
</feature>
<feature type="region of interest" description="Disordered" evidence="1">
    <location>
        <begin position="122"/>
        <end position="154"/>
    </location>
</feature>
<feature type="region of interest" description="Disordered" evidence="1">
    <location>
        <begin position="647"/>
        <end position="749"/>
    </location>
</feature>
<protein>
    <submittedName>
        <fullName evidence="3">Uncharacterized protein</fullName>
    </submittedName>
</protein>
<feature type="compositionally biased region" description="Polar residues" evidence="1">
    <location>
        <begin position="122"/>
        <end position="131"/>
    </location>
</feature>
<feature type="compositionally biased region" description="Polar residues" evidence="1">
    <location>
        <begin position="930"/>
        <end position="954"/>
    </location>
</feature>
<accession>A0A815WCL6</accession>
<feature type="compositionally biased region" description="Low complexity" evidence="1">
    <location>
        <begin position="671"/>
        <end position="688"/>
    </location>
</feature>
<reference evidence="3" key="1">
    <citation type="submission" date="2021-02" db="EMBL/GenBank/DDBJ databases">
        <authorList>
            <person name="Nowell W R."/>
        </authorList>
    </citation>
    <scope>NUCLEOTIDE SEQUENCE</scope>
</reference>
<evidence type="ECO:0000313" key="3">
    <source>
        <dbReference type="EMBL" id="CAF1544198.1"/>
    </source>
</evidence>
<name>A0A815WCL6_9BILA</name>
<feature type="compositionally biased region" description="Basic and acidic residues" evidence="1">
    <location>
        <begin position="1619"/>
        <end position="1648"/>
    </location>
</feature>
<feature type="region of interest" description="Disordered" evidence="1">
    <location>
        <begin position="764"/>
        <end position="954"/>
    </location>
</feature>
<dbReference type="EMBL" id="CAJNOI010000584">
    <property type="protein sequence ID" value="CAF1312106.1"/>
    <property type="molecule type" value="Genomic_DNA"/>
</dbReference>
<gene>
    <name evidence="2" type="ORF">BJG266_LOCUS32873</name>
    <name evidence="3" type="ORF">QVE165_LOCUS46557</name>
</gene>
<feature type="region of interest" description="Disordered" evidence="1">
    <location>
        <begin position="1300"/>
        <end position="1322"/>
    </location>
</feature>
<feature type="compositionally biased region" description="Polar residues" evidence="1">
    <location>
        <begin position="1462"/>
        <end position="1519"/>
    </location>
</feature>